<dbReference type="AlphaFoldDB" id="A0A917SQ26"/>
<dbReference type="InterPro" id="IPR021497">
    <property type="entry name" value="GTA_holin_3TM"/>
</dbReference>
<evidence type="ECO:0000256" key="2">
    <source>
        <dbReference type="SAM" id="Phobius"/>
    </source>
</evidence>
<reference evidence="3" key="1">
    <citation type="journal article" date="2014" name="Int. J. Syst. Evol. Microbiol.">
        <title>Complete genome sequence of Corynebacterium casei LMG S-19264T (=DSM 44701T), isolated from a smear-ripened cheese.</title>
        <authorList>
            <consortium name="US DOE Joint Genome Institute (JGI-PGF)"/>
            <person name="Walter F."/>
            <person name="Albersmeier A."/>
            <person name="Kalinowski J."/>
            <person name="Ruckert C."/>
        </authorList>
    </citation>
    <scope>NUCLEOTIDE SEQUENCE</scope>
    <source>
        <strain evidence="3">CGMCC 1.6293</strain>
    </source>
</reference>
<gene>
    <name evidence="3" type="ORF">GCM10011534_14200</name>
</gene>
<sequence length="176" mass="19403">MGMIAGLLSAIFGDGRNLIRETAEVFRENAEAGAVRDLDRQSAALRQFAAEFQPRRGLFDALIDGLNRLPRPLLALGTIGLMVSAMVDPVWFGERMMGLALVPEALWWLMGAVVSFYFGARHQLKGQQFQREIAETLARSPAAEPAPGLEARSEAHSEAHSEAEPNPALDDWRFSR</sequence>
<evidence type="ECO:0008006" key="5">
    <source>
        <dbReference type="Google" id="ProtNLM"/>
    </source>
</evidence>
<keyword evidence="4" id="KW-1185">Reference proteome</keyword>
<reference evidence="3" key="2">
    <citation type="submission" date="2020-09" db="EMBL/GenBank/DDBJ databases">
        <authorList>
            <person name="Sun Q."/>
            <person name="Zhou Y."/>
        </authorList>
    </citation>
    <scope>NUCLEOTIDE SEQUENCE</scope>
    <source>
        <strain evidence="3">CGMCC 1.6293</strain>
    </source>
</reference>
<evidence type="ECO:0000313" key="3">
    <source>
        <dbReference type="EMBL" id="GGL93199.1"/>
    </source>
</evidence>
<feature type="compositionally biased region" description="Basic and acidic residues" evidence="1">
    <location>
        <begin position="151"/>
        <end position="163"/>
    </location>
</feature>
<proteinExistence type="predicted"/>
<protein>
    <recommendedName>
        <fullName evidence="5">Carboxylesterase</fullName>
    </recommendedName>
</protein>
<feature type="region of interest" description="Disordered" evidence="1">
    <location>
        <begin position="139"/>
        <end position="176"/>
    </location>
</feature>
<dbReference type="RefSeq" id="WP_028286246.1">
    <property type="nucleotide sequence ID" value="NZ_BMLF01000001.1"/>
</dbReference>
<evidence type="ECO:0000313" key="4">
    <source>
        <dbReference type="Proteomes" id="UP000649829"/>
    </source>
</evidence>
<name>A0A917SQ26_9RHOB</name>
<dbReference type="EMBL" id="BMLF01000001">
    <property type="protein sequence ID" value="GGL93199.1"/>
    <property type="molecule type" value="Genomic_DNA"/>
</dbReference>
<keyword evidence="2" id="KW-0472">Membrane</keyword>
<dbReference type="Proteomes" id="UP000649829">
    <property type="component" value="Unassembled WGS sequence"/>
</dbReference>
<feature type="transmembrane region" description="Helical" evidence="2">
    <location>
        <begin position="73"/>
        <end position="92"/>
    </location>
</feature>
<evidence type="ECO:0000256" key="1">
    <source>
        <dbReference type="SAM" id="MobiDB-lite"/>
    </source>
</evidence>
<comment type="caution">
    <text evidence="3">The sequence shown here is derived from an EMBL/GenBank/DDBJ whole genome shotgun (WGS) entry which is preliminary data.</text>
</comment>
<feature type="transmembrane region" description="Helical" evidence="2">
    <location>
        <begin position="98"/>
        <end position="120"/>
    </location>
</feature>
<keyword evidence="2" id="KW-1133">Transmembrane helix</keyword>
<keyword evidence="2" id="KW-0812">Transmembrane</keyword>
<dbReference type="Pfam" id="PF11351">
    <property type="entry name" value="GTA_holin_3TM"/>
    <property type="match status" value="1"/>
</dbReference>
<accession>A0A917SQ26</accession>
<organism evidence="3 4">
    <name type="scientific">Pseudooceanicola nanhaiensis</name>
    <dbReference type="NCBI Taxonomy" id="375761"/>
    <lineage>
        <taxon>Bacteria</taxon>
        <taxon>Pseudomonadati</taxon>
        <taxon>Pseudomonadota</taxon>
        <taxon>Alphaproteobacteria</taxon>
        <taxon>Rhodobacterales</taxon>
        <taxon>Paracoccaceae</taxon>
        <taxon>Pseudooceanicola</taxon>
    </lineage>
</organism>